<evidence type="ECO:0000256" key="3">
    <source>
        <dbReference type="ARBA" id="ARBA00022630"/>
    </source>
</evidence>
<dbReference type="InterPro" id="IPR052166">
    <property type="entry name" value="Diverse_Acyl-CoA_DH"/>
</dbReference>
<evidence type="ECO:0000256" key="1">
    <source>
        <dbReference type="ARBA" id="ARBA00001974"/>
    </source>
</evidence>
<evidence type="ECO:0000259" key="7">
    <source>
        <dbReference type="Pfam" id="PF02770"/>
    </source>
</evidence>
<evidence type="ECO:0000259" key="9">
    <source>
        <dbReference type="Pfam" id="PF12806"/>
    </source>
</evidence>
<dbReference type="InterPro" id="IPR013786">
    <property type="entry name" value="AcylCoA_DH/ox_N"/>
</dbReference>
<dbReference type="Gene3D" id="1.10.540.10">
    <property type="entry name" value="Acyl-CoA dehydrogenase/oxidase, N-terminal domain"/>
    <property type="match status" value="1"/>
</dbReference>
<evidence type="ECO:0000256" key="5">
    <source>
        <dbReference type="RuleBase" id="RU362125"/>
    </source>
</evidence>
<feature type="domain" description="Acetyl-CoA dehydrogenase-like C-terminal" evidence="9">
    <location>
        <begin position="472"/>
        <end position="588"/>
    </location>
</feature>
<comment type="cofactor">
    <cofactor evidence="1 5">
        <name>FAD</name>
        <dbReference type="ChEBI" id="CHEBI:57692"/>
    </cofactor>
</comment>
<dbReference type="SUPFAM" id="SSF47203">
    <property type="entry name" value="Acyl-CoA dehydrogenase C-terminal domain-like"/>
    <property type="match status" value="1"/>
</dbReference>
<reference evidence="10 11" key="1">
    <citation type="submission" date="2015-03" db="EMBL/GenBank/DDBJ databases">
        <title>Genome assembly of Sandaracinus amylolyticus DSM 53668.</title>
        <authorList>
            <person name="Sharma G."/>
            <person name="Subramanian S."/>
        </authorList>
    </citation>
    <scope>NUCLEOTIDE SEQUENCE [LARGE SCALE GENOMIC DNA]</scope>
    <source>
        <strain evidence="10 11">DSM 53668</strain>
    </source>
</reference>
<dbReference type="PANTHER" id="PTHR42803">
    <property type="entry name" value="ACYL-COA DEHYDROGENASE"/>
    <property type="match status" value="1"/>
</dbReference>
<dbReference type="PANTHER" id="PTHR42803:SF3">
    <property type="entry name" value="ACYL-COA DEHYDROGENASE-RELATED"/>
    <property type="match status" value="1"/>
</dbReference>
<dbReference type="RefSeq" id="WP_053238357.1">
    <property type="nucleotide sequence ID" value="NZ_CP011125.1"/>
</dbReference>
<comment type="similarity">
    <text evidence="2 5">Belongs to the acyl-CoA dehydrogenase family.</text>
</comment>
<sequence>MPSANPLISDRFVDFLLYDVLDAPSLAALPAFADHERETFDLWLGACRRLAREVLFPTYRAMDEAPPRLEGGQVRVHPAMRAIWKELAELGVIASTRPASVGGQQLPLTVSTLASAYLMAGNLSAYGYAGLTTGAAHLIEAFGDAWTKQTFMAPLYEGRWTGTMTLTEPQAGSSLADVQTRATRTDQGHFLLRGAKIFISGGDHDVTENVVHLVLARIDGAPPGTKGISLFAVPKRRREGDAWVDNDVSISGVIHKIGWKGLPSVALALGDRNDCHGWLIGTENSGLRCMFQMMNEARLMVGVNATATASVAYHESLAYARERTQGRPLGVVDATTPPVPLVEHADVRRMLLRQKAIVEGALCLLATSAKYADLAEHATDPSLRERSRLLLDLLTPMAKSFPAEYGFESNALAVQIHGGYGYSSEYLPESWLRDQKLNSIHEGTTGIQSLDLLGRKVVAGGGAAIMTWREEILADCARADEAGVDRARTQSVRDALERVVALTGALGARGMKGDVNGMLAHSADYLQLASILAIAWMWTRMSAAIAGRDEAFARGIERAAMYWIATEVPRIEVLARLCESAEPSYVGLDPADL</sequence>
<dbReference type="Pfam" id="PF00441">
    <property type="entry name" value="Acyl-CoA_dh_1"/>
    <property type="match status" value="1"/>
</dbReference>
<dbReference type="OrthoDB" id="9765339at2"/>
<dbReference type="InterPro" id="IPR037069">
    <property type="entry name" value="AcylCoA_DH/ox_N_sf"/>
</dbReference>
<keyword evidence="4 5" id="KW-0274">FAD</keyword>
<dbReference type="KEGG" id="samy:DB32_008647"/>
<dbReference type="GO" id="GO:0016627">
    <property type="term" value="F:oxidoreductase activity, acting on the CH-CH group of donors"/>
    <property type="evidence" value="ECO:0007669"/>
    <property type="project" value="InterPro"/>
</dbReference>
<dbReference type="Pfam" id="PF02770">
    <property type="entry name" value="Acyl-CoA_dh_M"/>
    <property type="match status" value="1"/>
</dbReference>
<dbReference type="Pfam" id="PF02771">
    <property type="entry name" value="Acyl-CoA_dh_N"/>
    <property type="match status" value="1"/>
</dbReference>
<dbReference type="EMBL" id="CP011125">
    <property type="protein sequence ID" value="AKF11498.1"/>
    <property type="molecule type" value="Genomic_DNA"/>
</dbReference>
<evidence type="ECO:0000259" key="6">
    <source>
        <dbReference type="Pfam" id="PF00441"/>
    </source>
</evidence>
<dbReference type="Pfam" id="PF12806">
    <property type="entry name" value="Acyl-CoA_dh_C"/>
    <property type="match status" value="1"/>
</dbReference>
<dbReference type="AlphaFoldDB" id="A0A0F6WAE1"/>
<dbReference type="Proteomes" id="UP000034883">
    <property type="component" value="Chromosome"/>
</dbReference>
<dbReference type="InterPro" id="IPR009075">
    <property type="entry name" value="AcylCo_DH/oxidase_C"/>
</dbReference>
<organism evidence="10 11">
    <name type="scientific">Sandaracinus amylolyticus</name>
    <dbReference type="NCBI Taxonomy" id="927083"/>
    <lineage>
        <taxon>Bacteria</taxon>
        <taxon>Pseudomonadati</taxon>
        <taxon>Myxococcota</taxon>
        <taxon>Polyangia</taxon>
        <taxon>Polyangiales</taxon>
        <taxon>Sandaracinaceae</taxon>
        <taxon>Sandaracinus</taxon>
    </lineage>
</organism>
<evidence type="ECO:0000256" key="4">
    <source>
        <dbReference type="ARBA" id="ARBA00022827"/>
    </source>
</evidence>
<feature type="domain" description="Acyl-CoA dehydrogenase/oxidase C-terminal" evidence="6">
    <location>
        <begin position="284"/>
        <end position="450"/>
    </location>
</feature>
<dbReference type="InterPro" id="IPR036250">
    <property type="entry name" value="AcylCo_DH-like_C"/>
</dbReference>
<dbReference type="GO" id="GO:0050660">
    <property type="term" value="F:flavin adenine dinucleotide binding"/>
    <property type="evidence" value="ECO:0007669"/>
    <property type="project" value="InterPro"/>
</dbReference>
<keyword evidence="11" id="KW-1185">Reference proteome</keyword>
<accession>A0A0F6WAE1</accession>
<evidence type="ECO:0000313" key="10">
    <source>
        <dbReference type="EMBL" id="AKF11498.1"/>
    </source>
</evidence>
<dbReference type="InterPro" id="IPR009100">
    <property type="entry name" value="AcylCoA_DH/oxidase_NM_dom_sf"/>
</dbReference>
<evidence type="ECO:0000256" key="2">
    <source>
        <dbReference type="ARBA" id="ARBA00009347"/>
    </source>
</evidence>
<dbReference type="SUPFAM" id="SSF56645">
    <property type="entry name" value="Acyl-CoA dehydrogenase NM domain-like"/>
    <property type="match status" value="1"/>
</dbReference>
<name>A0A0F6WAE1_9BACT</name>
<gene>
    <name evidence="10" type="ORF">DB32_008647</name>
</gene>
<evidence type="ECO:0000313" key="11">
    <source>
        <dbReference type="Proteomes" id="UP000034883"/>
    </source>
</evidence>
<proteinExistence type="inferred from homology"/>
<dbReference type="InterPro" id="IPR025878">
    <property type="entry name" value="Acyl-CoA_dh-like_C_dom"/>
</dbReference>
<keyword evidence="5" id="KW-0560">Oxidoreductase</keyword>
<feature type="domain" description="Acyl-CoA oxidase/dehydrogenase middle" evidence="7">
    <location>
        <begin position="164"/>
        <end position="267"/>
    </location>
</feature>
<evidence type="ECO:0000259" key="8">
    <source>
        <dbReference type="Pfam" id="PF02771"/>
    </source>
</evidence>
<keyword evidence="3 5" id="KW-0285">Flavoprotein</keyword>
<dbReference type="STRING" id="927083.DB32_008647"/>
<dbReference type="Gene3D" id="2.40.110.10">
    <property type="entry name" value="Butyryl-CoA Dehydrogenase, subunit A, domain 2"/>
    <property type="match status" value="1"/>
</dbReference>
<protein>
    <submittedName>
        <fullName evidence="10">Acyl-CoA dehydrogenase</fullName>
    </submittedName>
</protein>
<dbReference type="InterPro" id="IPR046373">
    <property type="entry name" value="Acyl-CoA_Oxase/DH_mid-dom_sf"/>
</dbReference>
<dbReference type="InterPro" id="IPR006091">
    <property type="entry name" value="Acyl-CoA_Oxase/DH_mid-dom"/>
</dbReference>
<dbReference type="Gene3D" id="1.20.140.10">
    <property type="entry name" value="Butyryl-CoA Dehydrogenase, subunit A, domain 3"/>
    <property type="match status" value="1"/>
</dbReference>
<feature type="domain" description="Acyl-CoA dehydrogenase/oxidase N-terminal" evidence="8">
    <location>
        <begin position="47"/>
        <end position="158"/>
    </location>
</feature>